<evidence type="ECO:0000313" key="5">
    <source>
        <dbReference type="Proteomes" id="UP001196980"/>
    </source>
</evidence>
<dbReference type="PROSITE" id="PS00584">
    <property type="entry name" value="PFKB_KINASES_2"/>
    <property type="match status" value="1"/>
</dbReference>
<dbReference type="PROSITE" id="PS00583">
    <property type="entry name" value="PFKB_KINASES_1"/>
    <property type="match status" value="1"/>
</dbReference>
<dbReference type="NCBIfam" id="TIGR02198">
    <property type="entry name" value="rfaE_dom_I"/>
    <property type="match status" value="1"/>
</dbReference>
<name>A0ABS6S1P7_9BACT</name>
<keyword evidence="5" id="KW-1185">Reference proteome</keyword>
<keyword evidence="1" id="KW-0808">Transferase</keyword>
<evidence type="ECO:0000256" key="1">
    <source>
        <dbReference type="ARBA" id="ARBA00022679"/>
    </source>
</evidence>
<dbReference type="Proteomes" id="UP001196980">
    <property type="component" value="Unassembled WGS sequence"/>
</dbReference>
<keyword evidence="2 4" id="KW-0418">Kinase</keyword>
<comment type="caution">
    <text evidence="4">The sequence shown here is derived from an EMBL/GenBank/DDBJ whole genome shotgun (WGS) entry which is preliminary data.</text>
</comment>
<feature type="domain" description="Carbohydrate kinase PfkB" evidence="3">
    <location>
        <begin position="17"/>
        <end position="319"/>
    </location>
</feature>
<dbReference type="RefSeq" id="WP_218252952.1">
    <property type="nucleotide sequence ID" value="NZ_JABXWD010000238.1"/>
</dbReference>
<evidence type="ECO:0000256" key="2">
    <source>
        <dbReference type="ARBA" id="ARBA00022777"/>
    </source>
</evidence>
<dbReference type="InterPro" id="IPR011611">
    <property type="entry name" value="PfkB_dom"/>
</dbReference>
<dbReference type="InterPro" id="IPR011913">
    <property type="entry name" value="RfaE_dom_I"/>
</dbReference>
<dbReference type="InterPro" id="IPR002173">
    <property type="entry name" value="Carboh/pur_kinase_PfkB_CS"/>
</dbReference>
<protein>
    <submittedName>
        <fullName evidence="4">D-glycero-beta-D-manno-heptose-7-phosphate kinase</fullName>
    </submittedName>
</protein>
<dbReference type="EMBL" id="JABXWD010000238">
    <property type="protein sequence ID" value="MBV6342333.1"/>
    <property type="molecule type" value="Genomic_DNA"/>
</dbReference>
<organism evidence="4 5">
    <name type="scientific">Candidatus Magnetobacterium casense</name>
    <dbReference type="NCBI Taxonomy" id="1455061"/>
    <lineage>
        <taxon>Bacteria</taxon>
        <taxon>Pseudomonadati</taxon>
        <taxon>Nitrospirota</taxon>
        <taxon>Thermodesulfovibrionia</taxon>
        <taxon>Thermodesulfovibrionales</taxon>
        <taxon>Candidatus Magnetobacteriaceae</taxon>
        <taxon>Candidatus Magnetobacterium</taxon>
    </lineage>
</organism>
<gene>
    <name evidence="4" type="primary">rfaE1</name>
    <name evidence="4" type="ORF">HWQ67_12125</name>
</gene>
<dbReference type="PANTHER" id="PTHR46969:SF1">
    <property type="entry name" value="BIFUNCTIONAL PROTEIN HLDE"/>
    <property type="match status" value="1"/>
</dbReference>
<proteinExistence type="predicted"/>
<dbReference type="CDD" id="cd01172">
    <property type="entry name" value="RfaE_like"/>
    <property type="match status" value="1"/>
</dbReference>
<dbReference type="Pfam" id="PF00294">
    <property type="entry name" value="PfkB"/>
    <property type="match status" value="1"/>
</dbReference>
<evidence type="ECO:0000313" key="4">
    <source>
        <dbReference type="EMBL" id="MBV6342333.1"/>
    </source>
</evidence>
<dbReference type="GO" id="GO:0016301">
    <property type="term" value="F:kinase activity"/>
    <property type="evidence" value="ECO:0007669"/>
    <property type="project" value="UniProtKB-KW"/>
</dbReference>
<dbReference type="PANTHER" id="PTHR46969">
    <property type="entry name" value="BIFUNCTIONAL PROTEIN HLDE"/>
    <property type="match status" value="1"/>
</dbReference>
<sequence length="331" mass="35212">MELNDVLSSFSGKRVLIVGDIILDHFVWGRVNRISPEAPVPVVEVQRESYLLGGAGNVANNIIALGGSAAIVGVIGGDHQGRIISGLLRDKGIEDAGVFCDARPTTIKTRVIAHHQQVVRFDREDARHIDGNMLKGIGDFIGEVIGDYDGVIVSDYKKGVISPRLIQTILGYTSPTGKFVCVDPKVGHFHYYRGVSLITPNLKEAQEGSGIVIKGDRSLQRAGTTLLKNLHTPGATWSDKEHAILITRGEEGMSLFLADGTTHHLPTVAKKVFDVTGAGDTVIAAFTLAFVSGASMVQAAILSNHAAGIVVGMVGTATTSVEEIKRSMVTV</sequence>
<accession>A0ABS6S1P7</accession>
<evidence type="ECO:0000259" key="3">
    <source>
        <dbReference type="Pfam" id="PF00294"/>
    </source>
</evidence>
<reference evidence="4 5" key="1">
    <citation type="journal article" date="2020" name="J Geophys Res Biogeosci">
        <title>Magnetotaxis as an Adaptation to Enable Bacterial Shuttling of Microbial Sulfur and Sulfur Cycling Across Aquatic Oxic#Anoxic Interfaces.</title>
        <authorList>
            <person name="Li J."/>
            <person name="Liu P."/>
            <person name="Wang J."/>
            <person name="Roberts A.P."/>
            <person name="Pan Y."/>
        </authorList>
    </citation>
    <scope>NUCLEOTIDE SEQUENCE [LARGE SCALE GENOMIC DNA]</scope>
    <source>
        <strain evidence="4 5">MYR-1_YQ</strain>
    </source>
</reference>